<dbReference type="OrthoDB" id="6162528at2759"/>
<feature type="transmembrane region" description="Helical" evidence="6">
    <location>
        <begin position="106"/>
        <end position="130"/>
    </location>
</feature>
<keyword evidence="3 6" id="KW-1133">Transmembrane helix</keyword>
<evidence type="ECO:0000256" key="1">
    <source>
        <dbReference type="ARBA" id="ARBA00004370"/>
    </source>
</evidence>
<evidence type="ECO:0000256" key="3">
    <source>
        <dbReference type="ARBA" id="ARBA00022989"/>
    </source>
</evidence>
<evidence type="ECO:0000259" key="7">
    <source>
        <dbReference type="PROSITE" id="PS50262"/>
    </source>
</evidence>
<feature type="domain" description="G-protein coupled receptors family 1 profile" evidence="7">
    <location>
        <begin position="44"/>
        <end position="302"/>
    </location>
</feature>
<dbReference type="GO" id="GO:0004930">
    <property type="term" value="F:G protein-coupled receptor activity"/>
    <property type="evidence" value="ECO:0007669"/>
    <property type="project" value="UniProtKB-KW"/>
</dbReference>
<dbReference type="GO" id="GO:0016020">
    <property type="term" value="C:membrane"/>
    <property type="evidence" value="ECO:0007669"/>
    <property type="project" value="UniProtKB-SubCell"/>
</dbReference>
<keyword evidence="2 5" id="KW-0812">Transmembrane</keyword>
<feature type="transmembrane region" description="Helical" evidence="6">
    <location>
        <begin position="283"/>
        <end position="304"/>
    </location>
</feature>
<dbReference type="AlphaFoldDB" id="R7U876"/>
<dbReference type="Gene3D" id="1.20.1070.10">
    <property type="entry name" value="Rhodopsin 7-helix transmembrane proteins"/>
    <property type="match status" value="1"/>
</dbReference>
<gene>
    <name evidence="8" type="ORF">CAPTEDRAFT_190389</name>
</gene>
<proteinExistence type="inferred from homology"/>
<dbReference type="EMBL" id="AMQN01008754">
    <property type="status" value="NOT_ANNOTATED_CDS"/>
    <property type="molecule type" value="Genomic_DNA"/>
</dbReference>
<dbReference type="EnsemblMetazoa" id="CapteT190389">
    <property type="protein sequence ID" value="CapteP190389"/>
    <property type="gene ID" value="CapteG190389"/>
</dbReference>
<organism evidence="8">
    <name type="scientific">Capitella teleta</name>
    <name type="common">Polychaete worm</name>
    <dbReference type="NCBI Taxonomy" id="283909"/>
    <lineage>
        <taxon>Eukaryota</taxon>
        <taxon>Metazoa</taxon>
        <taxon>Spiralia</taxon>
        <taxon>Lophotrochozoa</taxon>
        <taxon>Annelida</taxon>
        <taxon>Polychaeta</taxon>
        <taxon>Sedentaria</taxon>
        <taxon>Scolecida</taxon>
        <taxon>Capitellidae</taxon>
        <taxon>Capitella</taxon>
    </lineage>
</organism>
<keyword evidence="5" id="KW-0297">G-protein coupled receptor</keyword>
<evidence type="ECO:0000313" key="9">
    <source>
        <dbReference type="EnsemblMetazoa" id="CapteP190389"/>
    </source>
</evidence>
<reference evidence="10" key="1">
    <citation type="submission" date="2012-12" db="EMBL/GenBank/DDBJ databases">
        <authorList>
            <person name="Hellsten U."/>
            <person name="Grimwood J."/>
            <person name="Chapman J.A."/>
            <person name="Shapiro H."/>
            <person name="Aerts A."/>
            <person name="Otillar R.P."/>
            <person name="Terry A.Y."/>
            <person name="Boore J.L."/>
            <person name="Simakov O."/>
            <person name="Marletaz F."/>
            <person name="Cho S.-J."/>
            <person name="Edsinger-Gonzales E."/>
            <person name="Havlak P."/>
            <person name="Kuo D.-H."/>
            <person name="Larsson T."/>
            <person name="Lv J."/>
            <person name="Arendt D."/>
            <person name="Savage R."/>
            <person name="Osoegawa K."/>
            <person name="de Jong P."/>
            <person name="Lindberg D.R."/>
            <person name="Seaver E.C."/>
            <person name="Weisblat D.A."/>
            <person name="Putnam N.H."/>
            <person name="Grigoriev I.V."/>
            <person name="Rokhsar D.S."/>
        </authorList>
    </citation>
    <scope>NUCLEOTIDE SEQUENCE</scope>
    <source>
        <strain evidence="10">I ESC-2004</strain>
    </source>
</reference>
<evidence type="ECO:0000256" key="5">
    <source>
        <dbReference type="RuleBase" id="RU000688"/>
    </source>
</evidence>
<evidence type="ECO:0000313" key="8">
    <source>
        <dbReference type="EMBL" id="ELU02580.1"/>
    </source>
</evidence>
<evidence type="ECO:0000256" key="4">
    <source>
        <dbReference type="ARBA" id="ARBA00023136"/>
    </source>
</evidence>
<evidence type="ECO:0000313" key="10">
    <source>
        <dbReference type="Proteomes" id="UP000014760"/>
    </source>
</evidence>
<dbReference type="PROSITE" id="PS50262">
    <property type="entry name" value="G_PROTEIN_RECEP_F1_2"/>
    <property type="match status" value="1"/>
</dbReference>
<reference evidence="9" key="3">
    <citation type="submission" date="2015-06" db="UniProtKB">
        <authorList>
            <consortium name="EnsemblMetazoa"/>
        </authorList>
    </citation>
    <scope>IDENTIFICATION</scope>
</reference>
<feature type="transmembrane region" description="Helical" evidence="6">
    <location>
        <begin position="64"/>
        <end position="86"/>
    </location>
</feature>
<name>R7U876_CAPTE</name>
<dbReference type="CDD" id="cd00637">
    <property type="entry name" value="7tm_classA_rhodopsin-like"/>
    <property type="match status" value="1"/>
</dbReference>
<dbReference type="InterPro" id="IPR017452">
    <property type="entry name" value="GPCR_Rhodpsn_7TM"/>
</dbReference>
<evidence type="ECO:0000256" key="2">
    <source>
        <dbReference type="ARBA" id="ARBA00022692"/>
    </source>
</evidence>
<dbReference type="EMBL" id="KB303899">
    <property type="protein sequence ID" value="ELU02580.1"/>
    <property type="molecule type" value="Genomic_DNA"/>
</dbReference>
<feature type="transmembrane region" description="Helical" evidence="6">
    <location>
        <begin position="151"/>
        <end position="173"/>
    </location>
</feature>
<accession>R7U876</accession>
<feature type="transmembrane region" description="Helical" evidence="6">
    <location>
        <begin position="193"/>
        <end position="217"/>
    </location>
</feature>
<feature type="transmembrane region" description="Helical" evidence="6">
    <location>
        <begin position="244"/>
        <end position="263"/>
    </location>
</feature>
<keyword evidence="5" id="KW-0675">Receptor</keyword>
<dbReference type="Proteomes" id="UP000014760">
    <property type="component" value="Unassembled WGS sequence"/>
</dbReference>
<reference evidence="8 10" key="2">
    <citation type="journal article" date="2013" name="Nature">
        <title>Insights into bilaterian evolution from three spiralian genomes.</title>
        <authorList>
            <person name="Simakov O."/>
            <person name="Marletaz F."/>
            <person name="Cho S.J."/>
            <person name="Edsinger-Gonzales E."/>
            <person name="Havlak P."/>
            <person name="Hellsten U."/>
            <person name="Kuo D.H."/>
            <person name="Larsson T."/>
            <person name="Lv J."/>
            <person name="Arendt D."/>
            <person name="Savage R."/>
            <person name="Osoegawa K."/>
            <person name="de Jong P."/>
            <person name="Grimwood J."/>
            <person name="Chapman J.A."/>
            <person name="Shapiro H."/>
            <person name="Aerts A."/>
            <person name="Otillar R.P."/>
            <person name="Terry A.Y."/>
            <person name="Boore J.L."/>
            <person name="Grigoriev I.V."/>
            <person name="Lindberg D.R."/>
            <person name="Seaver E.C."/>
            <person name="Weisblat D.A."/>
            <person name="Putnam N.H."/>
            <person name="Rokhsar D.S."/>
        </authorList>
    </citation>
    <scope>NUCLEOTIDE SEQUENCE</scope>
    <source>
        <strain evidence="8 10">I ESC-2004</strain>
    </source>
</reference>
<protein>
    <recommendedName>
        <fullName evidence="7">G-protein coupled receptors family 1 profile domain-containing protein</fullName>
    </recommendedName>
</protein>
<feature type="transmembrane region" description="Helical" evidence="6">
    <location>
        <begin position="32"/>
        <end position="52"/>
    </location>
</feature>
<comment type="similarity">
    <text evidence="5">Belongs to the G-protein coupled receptor 1 family.</text>
</comment>
<sequence>MMSSVSITEDPQSTEAVLPLDKEPIFTPTDSALLIALAFTGAFTNMCVMLTLVSKKSLKMRSNWILVIHQSFTDFTSSVFVFFSYVTIHFQQSHVTGTLGVVYCKLIWSEALCMVGFFASSLNMTCLALERFIMVVFPSTYHEASLFKVKMTIVFIWTLSIVLAIPTGFSSMIDEHDFCQYGFFMGSMHLHQIYIILANCITFYIPILLMAFSYSYIFKVVRNRNRMLHPEAGPHLSKFSRSHMNLIMTSALMTTLFVVTWTPNQLYNSLYSYGFPLTYNDKWYSLSLMVVQLSSCLNPLIYVIKIKELRAAIMSQTNCLSRKTQVMDLAIIGRSTMDGGSYM</sequence>
<dbReference type="STRING" id="283909.R7U876"/>
<dbReference type="SUPFAM" id="SSF81321">
    <property type="entry name" value="Family A G protein-coupled receptor-like"/>
    <property type="match status" value="1"/>
</dbReference>
<keyword evidence="10" id="KW-1185">Reference proteome</keyword>
<dbReference type="PANTHER" id="PTHR45698">
    <property type="entry name" value="TRACE AMINE-ASSOCIATED RECEPTOR 19N-RELATED"/>
    <property type="match status" value="1"/>
</dbReference>
<dbReference type="Pfam" id="PF00001">
    <property type="entry name" value="7tm_1"/>
    <property type="match status" value="1"/>
</dbReference>
<evidence type="ECO:0000256" key="6">
    <source>
        <dbReference type="SAM" id="Phobius"/>
    </source>
</evidence>
<keyword evidence="4 6" id="KW-0472">Membrane</keyword>
<comment type="subcellular location">
    <subcellularLocation>
        <location evidence="1">Membrane</location>
    </subcellularLocation>
</comment>
<keyword evidence="5" id="KW-0807">Transducer</keyword>
<dbReference type="OMA" id="TTSNWIM"/>
<dbReference type="PRINTS" id="PR00237">
    <property type="entry name" value="GPCRRHODOPSN"/>
</dbReference>
<dbReference type="HOGENOM" id="CLU_009579_5_2_1"/>
<dbReference type="PANTHER" id="PTHR45698:SF1">
    <property type="entry name" value="TRACE AMINE-ASSOCIATED RECEPTOR 13C-LIKE"/>
    <property type="match status" value="1"/>
</dbReference>
<dbReference type="InterPro" id="IPR000276">
    <property type="entry name" value="GPCR_Rhodpsn"/>
</dbReference>
<dbReference type="PROSITE" id="PS00237">
    <property type="entry name" value="G_PROTEIN_RECEP_F1_1"/>
    <property type="match status" value="1"/>
</dbReference>